<dbReference type="Pfam" id="PF01909">
    <property type="entry name" value="NTP_transf_2"/>
    <property type="match status" value="1"/>
</dbReference>
<dbReference type="PANTHER" id="PTHR33933:SF1">
    <property type="entry name" value="PROTEIN ADENYLYLTRANSFERASE MNTA-RELATED"/>
    <property type="match status" value="1"/>
</dbReference>
<dbReference type="Gene3D" id="3.30.460.10">
    <property type="entry name" value="Beta Polymerase, domain 2"/>
    <property type="match status" value="1"/>
</dbReference>
<dbReference type="RefSeq" id="WP_253524865.1">
    <property type="nucleotide sequence ID" value="NZ_JAMZEL010000001.1"/>
</dbReference>
<evidence type="ECO:0000259" key="1">
    <source>
        <dbReference type="Pfam" id="PF01909"/>
    </source>
</evidence>
<dbReference type="InterPro" id="IPR052548">
    <property type="entry name" value="Type_VII_TA_antitoxin"/>
</dbReference>
<name>A0ABT1FLG3_9BACT</name>
<dbReference type="InterPro" id="IPR002934">
    <property type="entry name" value="Polymerase_NTP_transf_dom"/>
</dbReference>
<feature type="domain" description="Polymerase nucleotidyl transferase" evidence="1">
    <location>
        <begin position="15"/>
        <end position="83"/>
    </location>
</feature>
<protein>
    <submittedName>
        <fullName evidence="2">Nucleotidyltransferase domain-containing protein</fullName>
    </submittedName>
</protein>
<comment type="caution">
    <text evidence="2">The sequence shown here is derived from an EMBL/GenBank/DDBJ whole genome shotgun (WGS) entry which is preliminary data.</text>
</comment>
<proteinExistence type="predicted"/>
<evidence type="ECO:0000313" key="2">
    <source>
        <dbReference type="EMBL" id="MCP1381362.1"/>
    </source>
</evidence>
<dbReference type="CDD" id="cd05403">
    <property type="entry name" value="NT_KNTase_like"/>
    <property type="match status" value="1"/>
</dbReference>
<sequence>MSHRAIPSELKSLLSDLKKGLLELYGERLHQVILFGSYARGEQREESDVDVLVVLNDEKIHPLTEISNMSVINSDLGLKYDKWISTIPVVKTRFSSLKLPLYENVREDGIEL</sequence>
<dbReference type="InterPro" id="IPR043519">
    <property type="entry name" value="NT_sf"/>
</dbReference>
<evidence type="ECO:0000313" key="3">
    <source>
        <dbReference type="Proteomes" id="UP001204772"/>
    </source>
</evidence>
<dbReference type="EMBL" id="JAMZEL010000001">
    <property type="protein sequence ID" value="MCP1381362.1"/>
    <property type="molecule type" value="Genomic_DNA"/>
</dbReference>
<reference evidence="2 3" key="1">
    <citation type="submission" date="2022-06" db="EMBL/GenBank/DDBJ databases">
        <title>Runella sp. S5 genome sequencing.</title>
        <authorList>
            <person name="Park S."/>
        </authorList>
    </citation>
    <scope>NUCLEOTIDE SEQUENCE [LARGE SCALE GENOMIC DNA]</scope>
    <source>
        <strain evidence="2 3">S5</strain>
    </source>
</reference>
<dbReference type="SUPFAM" id="SSF81301">
    <property type="entry name" value="Nucleotidyltransferase"/>
    <property type="match status" value="1"/>
</dbReference>
<dbReference type="Proteomes" id="UP001204772">
    <property type="component" value="Unassembled WGS sequence"/>
</dbReference>
<gene>
    <name evidence="2" type="ORF">NCI00_02960</name>
</gene>
<accession>A0ABT1FLG3</accession>
<organism evidence="2 3">
    <name type="scientific">Runella salmonicolor</name>
    <dbReference type="NCBI Taxonomy" id="2950278"/>
    <lineage>
        <taxon>Bacteria</taxon>
        <taxon>Pseudomonadati</taxon>
        <taxon>Bacteroidota</taxon>
        <taxon>Cytophagia</taxon>
        <taxon>Cytophagales</taxon>
        <taxon>Spirosomataceae</taxon>
        <taxon>Runella</taxon>
    </lineage>
</organism>
<dbReference type="PANTHER" id="PTHR33933">
    <property type="entry name" value="NUCLEOTIDYLTRANSFERASE"/>
    <property type="match status" value="1"/>
</dbReference>
<keyword evidence="3" id="KW-1185">Reference proteome</keyword>